<proteinExistence type="inferred from homology"/>
<dbReference type="Gene3D" id="3.40.309.10">
    <property type="entry name" value="Aldehyde Dehydrogenase, Chain A, domain 2"/>
    <property type="match status" value="1"/>
</dbReference>
<sequence>MQLFLNGEWTGLSDTADVVNPYDESLIDTVPVASPPDITAAIDGLIKGAQAMRNTPAHQRVDILRKAASLIRERQEELGRLISSEEGKVLAEGCTEAGRTAETIDLCADEARAFHGETVPLDSTPGGVGKLGFTLRVPCGIVAAITPFNFPMNLVAHKVGPAIAAGNAVLIKPASDTPLSALKLVGILLEAGLPAEAIACITGPGASLGQAICTDPRVRKISFTGSAEVGEQICRLAGLKRVTMELGSNSPVIVLDDADPEKVAATIAVTGFTNAGQVCISSQRILATPKIHDDLLDALTTKVSQLTAGDQLAEGINLGPLIREADARRVVEWLGQARAQGAQLLCGGDREGSVVQPAVLANVNRDMRMSCDELFGPAVGVTRADSIDDAIHLANDTRYGLSASIFTQDIDKAIRFAREVDSGNLHINFGTAWRAETMPYGGLKDSGMGKEGPRYAVEEMSETKMVVIHGK</sequence>
<accession>A0A381Z4C0</accession>
<dbReference type="InterPro" id="IPR051020">
    <property type="entry name" value="ALDH-related_metabolic_enz"/>
</dbReference>
<evidence type="ECO:0000256" key="2">
    <source>
        <dbReference type="ARBA" id="ARBA00023002"/>
    </source>
</evidence>
<protein>
    <recommendedName>
        <fullName evidence="3">Aldehyde dehydrogenase domain-containing protein</fullName>
    </recommendedName>
</protein>
<dbReference type="AlphaFoldDB" id="A0A381Z4C0"/>
<dbReference type="PANTHER" id="PTHR42991:SF1">
    <property type="entry name" value="ALDEHYDE DEHYDROGENASE"/>
    <property type="match status" value="1"/>
</dbReference>
<evidence type="ECO:0000313" key="4">
    <source>
        <dbReference type="EMBL" id="SVA84060.1"/>
    </source>
</evidence>
<dbReference type="InterPro" id="IPR016161">
    <property type="entry name" value="Ald_DH/histidinol_DH"/>
</dbReference>
<reference evidence="4" key="1">
    <citation type="submission" date="2018-05" db="EMBL/GenBank/DDBJ databases">
        <authorList>
            <person name="Lanie J.A."/>
            <person name="Ng W.-L."/>
            <person name="Kazmierczak K.M."/>
            <person name="Andrzejewski T.M."/>
            <person name="Davidsen T.M."/>
            <person name="Wayne K.J."/>
            <person name="Tettelin H."/>
            <person name="Glass J.I."/>
            <person name="Rusch D."/>
            <person name="Podicherti R."/>
            <person name="Tsui H.-C.T."/>
            <person name="Winkler M.E."/>
        </authorList>
    </citation>
    <scope>NUCLEOTIDE SEQUENCE</scope>
</reference>
<dbReference type="GO" id="GO:0008911">
    <property type="term" value="F:lactaldehyde dehydrogenase (NAD+) activity"/>
    <property type="evidence" value="ECO:0007669"/>
    <property type="project" value="TreeGrafter"/>
</dbReference>
<feature type="domain" description="Aldehyde dehydrogenase" evidence="3">
    <location>
        <begin position="14"/>
        <end position="466"/>
    </location>
</feature>
<dbReference type="InterPro" id="IPR016162">
    <property type="entry name" value="Ald_DH_N"/>
</dbReference>
<evidence type="ECO:0000256" key="1">
    <source>
        <dbReference type="ARBA" id="ARBA00009986"/>
    </source>
</evidence>
<dbReference type="PANTHER" id="PTHR42991">
    <property type="entry name" value="ALDEHYDE DEHYDROGENASE"/>
    <property type="match status" value="1"/>
</dbReference>
<dbReference type="InterPro" id="IPR016163">
    <property type="entry name" value="Ald_DH_C"/>
</dbReference>
<name>A0A381Z4C0_9ZZZZ</name>
<gene>
    <name evidence="4" type="ORF">METZ01_LOCUS136914</name>
</gene>
<comment type="similarity">
    <text evidence="1">Belongs to the aldehyde dehydrogenase family.</text>
</comment>
<dbReference type="SUPFAM" id="SSF53720">
    <property type="entry name" value="ALDH-like"/>
    <property type="match status" value="1"/>
</dbReference>
<organism evidence="4">
    <name type="scientific">marine metagenome</name>
    <dbReference type="NCBI Taxonomy" id="408172"/>
    <lineage>
        <taxon>unclassified sequences</taxon>
        <taxon>metagenomes</taxon>
        <taxon>ecological metagenomes</taxon>
    </lineage>
</organism>
<dbReference type="Gene3D" id="3.40.605.10">
    <property type="entry name" value="Aldehyde Dehydrogenase, Chain A, domain 1"/>
    <property type="match status" value="1"/>
</dbReference>
<dbReference type="FunFam" id="3.40.605.10:FF:000007">
    <property type="entry name" value="NAD/NADP-dependent betaine aldehyde dehydrogenase"/>
    <property type="match status" value="1"/>
</dbReference>
<evidence type="ECO:0000259" key="3">
    <source>
        <dbReference type="Pfam" id="PF00171"/>
    </source>
</evidence>
<dbReference type="Pfam" id="PF00171">
    <property type="entry name" value="Aldedh"/>
    <property type="match status" value="1"/>
</dbReference>
<dbReference type="InterPro" id="IPR015590">
    <property type="entry name" value="Aldehyde_DH_dom"/>
</dbReference>
<dbReference type="EMBL" id="UINC01019889">
    <property type="protein sequence ID" value="SVA84060.1"/>
    <property type="molecule type" value="Genomic_DNA"/>
</dbReference>
<keyword evidence="2" id="KW-0560">Oxidoreductase</keyword>